<dbReference type="PANTHER" id="PTHR46093:SF18">
    <property type="entry name" value="FIBRONECTIN TYPE-III DOMAIN-CONTAINING PROTEIN"/>
    <property type="match status" value="1"/>
</dbReference>
<feature type="compositionally biased region" description="Polar residues" evidence="3">
    <location>
        <begin position="286"/>
        <end position="300"/>
    </location>
</feature>
<gene>
    <name evidence="5" type="ORF">PHYBLDRAFT_71769</name>
</gene>
<sequence length="554" mass="60093">MVYSHIAFAGGSDNRQMLIVGGVTPRPDPSIGDQEPVAFSYNCDTGQWHQHDLPPENHLSRQAAACAVASHGIAYIWGGKHTNGGSTEKAQPASDMYIIDTINQTNSYSVPLTGPQPPFRYAHKQTIIDDHLIVVLGGFDGMSGNPVSMTDIWVFDTKTSLWLSVNATLDSDNRPANRSSHSQTLMPDGVSIIMYGGYDGYHVYNDVSVLDTQTWAWTVKNTNAAVQGRADHTATMVGTNMIVAFGFTGVATALSVMSDIEVLDTNTWSWTSTYTPSLDFLASDPSHPNESNGSTAHGGNTPTSFGTITGAVISSLAVVLLIITAVYMFKRHRKRRSLSQSDHERDIPLYPKQLLDPPVLENNNHDNHNHDPLVVETHALSTGHTYSLSVGHRPLVFDRRKGFPFDKRMSLILDQPTAPPAPARPRGHRHSSSVGASPLGNRQGTLDTVPSSPQSAGGMASPWSAAPTLVPPAPFVSPVISSPWTLVRVDPTMAYLSKPDEPLQPNQAEKDGLPPVAPMKPDEIMFDRQEFILESGDCSPVEQVHHPPTSQPIL</sequence>
<dbReference type="PANTHER" id="PTHR46093">
    <property type="entry name" value="ACYL-COA-BINDING DOMAIN-CONTAINING PROTEIN 5"/>
    <property type="match status" value="1"/>
</dbReference>
<reference evidence="6" key="1">
    <citation type="submission" date="2015-06" db="EMBL/GenBank/DDBJ databases">
        <title>Expansion of signal transduction pathways in fungi by whole-genome duplication.</title>
        <authorList>
            <consortium name="DOE Joint Genome Institute"/>
            <person name="Corrochano L.M."/>
            <person name="Kuo A."/>
            <person name="Marcet-Houben M."/>
            <person name="Polaino S."/>
            <person name="Salamov A."/>
            <person name="Villalobos J.M."/>
            <person name="Alvarez M.I."/>
            <person name="Avalos J."/>
            <person name="Benito E.P."/>
            <person name="Benoit I."/>
            <person name="Burger G."/>
            <person name="Camino L.P."/>
            <person name="Canovas D."/>
            <person name="Cerda-Olmedo E."/>
            <person name="Cheng J.-F."/>
            <person name="Dominguez A."/>
            <person name="Elias M."/>
            <person name="Eslava A.P."/>
            <person name="Glaser F."/>
            <person name="Grimwood J."/>
            <person name="Gutierrez G."/>
            <person name="Heitman J."/>
            <person name="Henrissat B."/>
            <person name="Iturriaga E.A."/>
            <person name="Lang B.F."/>
            <person name="Lavin J.L."/>
            <person name="Lee S."/>
            <person name="Li W."/>
            <person name="Lindquist E."/>
            <person name="Lopez-Garcia S."/>
            <person name="Luque E.M."/>
            <person name="Marcos A.T."/>
            <person name="Martin J."/>
            <person name="McCluskey K."/>
            <person name="Medina H.R."/>
            <person name="Miralles-Duran A."/>
            <person name="Miyazaki A."/>
            <person name="Munoz-Torres E."/>
            <person name="Oguiza J.A."/>
            <person name="Ohm R."/>
            <person name="Olmedo M."/>
            <person name="Orejas M."/>
            <person name="Ortiz-Castellanos L."/>
            <person name="Pisabarro A.G."/>
            <person name="Rodriguez-Romero J."/>
            <person name="Ruiz-Herrera J."/>
            <person name="Ruiz-Vazquez R."/>
            <person name="Sanz C."/>
            <person name="Schackwitz W."/>
            <person name="Schmutz J."/>
            <person name="Shahriari M."/>
            <person name="Shelest E."/>
            <person name="Silva-Franco F."/>
            <person name="Soanes D."/>
            <person name="Syed K."/>
            <person name="Tagua V.G."/>
            <person name="Talbot N.J."/>
            <person name="Thon M."/>
            <person name="De vries R.P."/>
            <person name="Wiebenga A."/>
            <person name="Yadav J.S."/>
            <person name="Braun E.L."/>
            <person name="Baker S."/>
            <person name="Garre V."/>
            <person name="Horwitz B."/>
            <person name="Torres-Martinez S."/>
            <person name="Idnurm A."/>
            <person name="Herrera-Estrella A."/>
            <person name="Gabaldon T."/>
            <person name="Grigoriev I.V."/>
        </authorList>
    </citation>
    <scope>NUCLEOTIDE SEQUENCE [LARGE SCALE GENOMIC DNA]</scope>
    <source>
        <strain evidence="6">NRRL 1555(-)</strain>
    </source>
</reference>
<keyword evidence="1" id="KW-0880">Kelch repeat</keyword>
<name>A0A162UUR0_PHYB8</name>
<keyword evidence="4" id="KW-0812">Transmembrane</keyword>
<proteinExistence type="predicted"/>
<dbReference type="EMBL" id="KV440973">
    <property type="protein sequence ID" value="OAD78183.1"/>
    <property type="molecule type" value="Genomic_DNA"/>
</dbReference>
<accession>A0A162UUR0</accession>
<evidence type="ECO:0000313" key="5">
    <source>
        <dbReference type="EMBL" id="OAD78183.1"/>
    </source>
</evidence>
<feature type="region of interest" description="Disordered" evidence="3">
    <location>
        <begin position="281"/>
        <end position="300"/>
    </location>
</feature>
<dbReference type="InterPro" id="IPR015915">
    <property type="entry name" value="Kelch-typ_b-propeller"/>
</dbReference>
<evidence type="ECO:0000256" key="3">
    <source>
        <dbReference type="SAM" id="MobiDB-lite"/>
    </source>
</evidence>
<dbReference type="RefSeq" id="XP_018296223.1">
    <property type="nucleotide sequence ID" value="XM_018442538.1"/>
</dbReference>
<dbReference type="AlphaFoldDB" id="A0A162UUR0"/>
<dbReference type="Pfam" id="PF24681">
    <property type="entry name" value="Kelch_KLHDC2_KLHL20_DRC7"/>
    <property type="match status" value="2"/>
</dbReference>
<keyword evidence="4" id="KW-1133">Transmembrane helix</keyword>
<protein>
    <recommendedName>
        <fullName evidence="7">Galactose oxidase</fullName>
    </recommendedName>
</protein>
<dbReference type="Proteomes" id="UP000077315">
    <property type="component" value="Unassembled WGS sequence"/>
</dbReference>
<feature type="region of interest" description="Disordered" evidence="3">
    <location>
        <begin position="415"/>
        <end position="463"/>
    </location>
</feature>
<keyword evidence="2" id="KW-0677">Repeat</keyword>
<evidence type="ECO:0000256" key="2">
    <source>
        <dbReference type="ARBA" id="ARBA00022737"/>
    </source>
</evidence>
<feature type="region of interest" description="Disordered" evidence="3">
    <location>
        <begin position="498"/>
        <end position="520"/>
    </location>
</feature>
<dbReference type="STRING" id="763407.A0A162UUR0"/>
<evidence type="ECO:0000256" key="4">
    <source>
        <dbReference type="SAM" id="Phobius"/>
    </source>
</evidence>
<dbReference type="VEuPathDB" id="FungiDB:PHYBLDRAFT_71769"/>
<evidence type="ECO:0008006" key="7">
    <source>
        <dbReference type="Google" id="ProtNLM"/>
    </source>
</evidence>
<evidence type="ECO:0000256" key="1">
    <source>
        <dbReference type="ARBA" id="ARBA00022441"/>
    </source>
</evidence>
<dbReference type="InParanoid" id="A0A162UUR0"/>
<evidence type="ECO:0000313" key="6">
    <source>
        <dbReference type="Proteomes" id="UP000077315"/>
    </source>
</evidence>
<dbReference type="Gene3D" id="2.120.10.80">
    <property type="entry name" value="Kelch-type beta propeller"/>
    <property type="match status" value="1"/>
</dbReference>
<organism evidence="5 6">
    <name type="scientific">Phycomyces blakesleeanus (strain ATCC 8743b / DSM 1359 / FGSC 10004 / NBRC 33097 / NRRL 1555)</name>
    <dbReference type="NCBI Taxonomy" id="763407"/>
    <lineage>
        <taxon>Eukaryota</taxon>
        <taxon>Fungi</taxon>
        <taxon>Fungi incertae sedis</taxon>
        <taxon>Mucoromycota</taxon>
        <taxon>Mucoromycotina</taxon>
        <taxon>Mucoromycetes</taxon>
        <taxon>Mucorales</taxon>
        <taxon>Phycomycetaceae</taxon>
        <taxon>Phycomyces</taxon>
    </lineage>
</organism>
<dbReference type="SUPFAM" id="SSF117281">
    <property type="entry name" value="Kelch motif"/>
    <property type="match status" value="1"/>
</dbReference>
<dbReference type="GeneID" id="29003444"/>
<feature type="compositionally biased region" description="Polar residues" evidence="3">
    <location>
        <begin position="432"/>
        <end position="455"/>
    </location>
</feature>
<feature type="transmembrane region" description="Helical" evidence="4">
    <location>
        <begin position="305"/>
        <end position="329"/>
    </location>
</feature>
<dbReference type="OrthoDB" id="432528at2759"/>
<keyword evidence="4" id="KW-0472">Membrane</keyword>
<keyword evidence="6" id="KW-1185">Reference proteome</keyword>